<dbReference type="Proteomes" id="UP000664167">
    <property type="component" value="Unassembled WGS sequence"/>
</dbReference>
<protein>
    <submittedName>
        <fullName evidence="1">Uncharacterized protein</fullName>
    </submittedName>
</protein>
<organism evidence="1 2">
    <name type="scientific">Streptomyces beijiangensis</name>
    <dbReference type="NCBI Taxonomy" id="163361"/>
    <lineage>
        <taxon>Bacteria</taxon>
        <taxon>Bacillati</taxon>
        <taxon>Actinomycetota</taxon>
        <taxon>Actinomycetes</taxon>
        <taxon>Kitasatosporales</taxon>
        <taxon>Streptomycetaceae</taxon>
        <taxon>Streptomyces</taxon>
    </lineage>
</organism>
<evidence type="ECO:0000313" key="1">
    <source>
        <dbReference type="EMBL" id="MBO0516034.1"/>
    </source>
</evidence>
<accession>A0A939JLS4</accession>
<reference evidence="1" key="1">
    <citation type="submission" date="2021-03" db="EMBL/GenBank/DDBJ databases">
        <title>Streptomyces poriferae sp. nov., a novel marine sponge-derived Actinobacteria species with anti-MRSA activity.</title>
        <authorList>
            <person name="Sandoval-Powers M."/>
            <person name="Kralova S."/>
            <person name="Nguyen G.-S."/>
            <person name="Fawwal D."/>
            <person name="Degnes K."/>
            <person name="Klinkenberg G."/>
            <person name="Sletta H."/>
            <person name="Wentzel A."/>
            <person name="Liles M.R."/>
        </authorList>
    </citation>
    <scope>NUCLEOTIDE SEQUENCE</scope>
    <source>
        <strain evidence="1">DSM 41794</strain>
    </source>
</reference>
<dbReference type="EMBL" id="JAFLRJ010000349">
    <property type="protein sequence ID" value="MBO0516034.1"/>
    <property type="molecule type" value="Genomic_DNA"/>
</dbReference>
<dbReference type="RefSeq" id="WP_206967410.1">
    <property type="nucleotide sequence ID" value="NZ_BAAAJJ010000001.1"/>
</dbReference>
<name>A0A939JLS4_9ACTN</name>
<evidence type="ECO:0000313" key="2">
    <source>
        <dbReference type="Proteomes" id="UP000664167"/>
    </source>
</evidence>
<proteinExistence type="predicted"/>
<comment type="caution">
    <text evidence="1">The sequence shown here is derived from an EMBL/GenBank/DDBJ whole genome shotgun (WGS) entry which is preliminary data.</text>
</comment>
<sequence>MTPERARRLPWTGPEGKPCYVLGDGTGPLSRVADQIEAVQLGLARNLVTHALGTLDDPEVEYADLQTLAAHLTEALHDALLIAAGRGTRLRP</sequence>
<keyword evidence="2" id="KW-1185">Reference proteome</keyword>
<dbReference type="AlphaFoldDB" id="A0A939JLS4"/>
<gene>
    <name evidence="1" type="ORF">J0695_30315</name>
</gene>